<keyword evidence="4" id="KW-1185">Reference proteome</keyword>
<accession>A0A6P4ZRT7</accession>
<dbReference type="InterPro" id="IPR001611">
    <property type="entry name" value="Leu-rich_rpt"/>
</dbReference>
<dbReference type="Gene3D" id="3.80.10.10">
    <property type="entry name" value="Ribonuclease Inhibitor"/>
    <property type="match status" value="1"/>
</dbReference>
<protein>
    <submittedName>
        <fullName evidence="5">Leucine-rich repeat-containing protein 20-like isoform X1</fullName>
    </submittedName>
    <submittedName>
        <fullName evidence="6">Leucine-rich repeat-containing protein 20-like isoform X2</fullName>
    </submittedName>
</protein>
<dbReference type="PROSITE" id="PS51450">
    <property type="entry name" value="LRR"/>
    <property type="match status" value="1"/>
</dbReference>
<dbReference type="AlphaFoldDB" id="A0A6P4ZRT7"/>
<dbReference type="Pfam" id="PF23598">
    <property type="entry name" value="LRR_14"/>
    <property type="match status" value="1"/>
</dbReference>
<dbReference type="RefSeq" id="XP_019639558.1">
    <property type="nucleotide sequence ID" value="XM_019783999.1"/>
</dbReference>
<dbReference type="GO" id="GO:0005737">
    <property type="term" value="C:cytoplasm"/>
    <property type="evidence" value="ECO:0007669"/>
    <property type="project" value="TreeGrafter"/>
</dbReference>
<dbReference type="InterPro" id="IPR055414">
    <property type="entry name" value="LRR_R13L4/SHOC2-like"/>
</dbReference>
<organism evidence="4 6">
    <name type="scientific">Branchiostoma belcheri</name>
    <name type="common">Amphioxus</name>
    <dbReference type="NCBI Taxonomy" id="7741"/>
    <lineage>
        <taxon>Eukaryota</taxon>
        <taxon>Metazoa</taxon>
        <taxon>Chordata</taxon>
        <taxon>Cephalochordata</taxon>
        <taxon>Leptocardii</taxon>
        <taxon>Amphioxiformes</taxon>
        <taxon>Branchiostomatidae</taxon>
        <taxon>Branchiostoma</taxon>
    </lineage>
</organism>
<evidence type="ECO:0000313" key="5">
    <source>
        <dbReference type="RefSeq" id="XP_019639557.1"/>
    </source>
</evidence>
<dbReference type="InterPro" id="IPR032675">
    <property type="entry name" value="LRR_dom_sf"/>
</dbReference>
<dbReference type="InterPro" id="IPR050216">
    <property type="entry name" value="LRR_domain-containing"/>
</dbReference>
<reference evidence="5 6" key="1">
    <citation type="submission" date="2025-04" db="UniProtKB">
        <authorList>
            <consortium name="RefSeq"/>
        </authorList>
    </citation>
    <scope>IDENTIFICATION</scope>
    <source>
        <tissue evidence="5 6">Gonad</tissue>
    </source>
</reference>
<dbReference type="Proteomes" id="UP000515135">
    <property type="component" value="Unplaced"/>
</dbReference>
<name>A0A6P4ZRT7_BRABE</name>
<gene>
    <name evidence="5 6" type="primary">LOC109481425</name>
</gene>
<dbReference type="OrthoDB" id="1060944at2759"/>
<dbReference type="InterPro" id="IPR003591">
    <property type="entry name" value="Leu-rich_rpt_typical-subtyp"/>
</dbReference>
<evidence type="ECO:0000256" key="1">
    <source>
        <dbReference type="ARBA" id="ARBA00022614"/>
    </source>
</evidence>
<dbReference type="SMART" id="SM00364">
    <property type="entry name" value="LRR_BAC"/>
    <property type="match status" value="2"/>
</dbReference>
<sequence length="193" mass="21441">MAAASVTRVVRRCEEAKSDGNLDLASCELTSFPVFVTDLASCELTSFPVAVYQLLRNTEVHCCILNSNLLKLLPKRLPAQFPHLQELQLSRNQLQSLPAELQQLQQLQRLDISHNRFSIFPEAVFQLKALVSLNASNNAIVGVDVGKLGGMESVADVDLQANPLAEAVHNDLQQLPRPKVTVSPWEEHFQDME</sequence>
<feature type="domain" description="Disease resistance R13L4/SHOC-2-like LRR" evidence="3">
    <location>
        <begin position="49"/>
        <end position="176"/>
    </location>
</feature>
<dbReference type="SMART" id="SM00369">
    <property type="entry name" value="LRR_TYP"/>
    <property type="match status" value="2"/>
</dbReference>
<evidence type="ECO:0000313" key="4">
    <source>
        <dbReference type="Proteomes" id="UP000515135"/>
    </source>
</evidence>
<dbReference type="GeneID" id="109481425"/>
<keyword evidence="2" id="KW-0677">Repeat</keyword>
<dbReference type="SUPFAM" id="SSF52075">
    <property type="entry name" value="Outer arm dynein light chain 1"/>
    <property type="match status" value="1"/>
</dbReference>
<dbReference type="PANTHER" id="PTHR48051:SF39">
    <property type="entry name" value="P53-INDUCED DEATH DOMAIN PROTEIN 1"/>
    <property type="match status" value="1"/>
</dbReference>
<keyword evidence="1" id="KW-0433">Leucine-rich repeat</keyword>
<evidence type="ECO:0000256" key="2">
    <source>
        <dbReference type="ARBA" id="ARBA00022737"/>
    </source>
</evidence>
<evidence type="ECO:0000259" key="3">
    <source>
        <dbReference type="Pfam" id="PF23598"/>
    </source>
</evidence>
<dbReference type="RefSeq" id="XP_019639557.1">
    <property type="nucleotide sequence ID" value="XM_019783998.1"/>
</dbReference>
<dbReference type="PRINTS" id="PR00019">
    <property type="entry name" value="LEURICHRPT"/>
</dbReference>
<proteinExistence type="predicted"/>
<dbReference type="PANTHER" id="PTHR48051">
    <property type="match status" value="1"/>
</dbReference>
<dbReference type="KEGG" id="bbel:109481425"/>
<evidence type="ECO:0000313" key="6">
    <source>
        <dbReference type="RefSeq" id="XP_019639558.1"/>
    </source>
</evidence>